<gene>
    <name evidence="2" type="ORF">EK386_00695</name>
</gene>
<protein>
    <recommendedName>
        <fullName evidence="4">Endolytic transglycosylase MltG</fullName>
    </recommendedName>
</protein>
<name>A0A432LI80_9BACI</name>
<dbReference type="AlphaFoldDB" id="A0A432LI80"/>
<dbReference type="Gene3D" id="3.30.1490.480">
    <property type="entry name" value="Endolytic murein transglycosylase"/>
    <property type="match status" value="1"/>
</dbReference>
<keyword evidence="3" id="KW-1185">Reference proteome</keyword>
<accession>A0A432LI80</accession>
<reference evidence="2 3" key="1">
    <citation type="submission" date="2018-12" db="EMBL/GenBank/DDBJ databases">
        <title>Lysinibacillus antri sp. nov., isolated from a cave soil.</title>
        <authorList>
            <person name="Narsing Rao M.P."/>
            <person name="Zhang H."/>
            <person name="Dong Z.-Y."/>
            <person name="Niu X.-K."/>
            <person name="Zhang K."/>
            <person name="Fang B.-Z."/>
            <person name="Kang Y.-Q."/>
            <person name="Xiao M."/>
            <person name="Li W.-J."/>
        </authorList>
    </citation>
    <scope>NUCLEOTIDE SEQUENCE [LARGE SCALE GENOMIC DNA]</scope>
    <source>
        <strain evidence="2 3">SYSU K30002</strain>
    </source>
</reference>
<dbReference type="RefSeq" id="WP_126657087.1">
    <property type="nucleotide sequence ID" value="NZ_RYYR01000001.1"/>
</dbReference>
<organism evidence="2 3">
    <name type="scientific">Lysinibacillus antri</name>
    <dbReference type="NCBI Taxonomy" id="2498145"/>
    <lineage>
        <taxon>Bacteria</taxon>
        <taxon>Bacillati</taxon>
        <taxon>Bacillota</taxon>
        <taxon>Bacilli</taxon>
        <taxon>Bacillales</taxon>
        <taxon>Bacillaceae</taxon>
        <taxon>Lysinibacillus</taxon>
    </lineage>
</organism>
<comment type="caution">
    <text evidence="2">The sequence shown here is derived from an EMBL/GenBank/DDBJ whole genome shotgun (WGS) entry which is preliminary data.</text>
</comment>
<evidence type="ECO:0000313" key="2">
    <source>
        <dbReference type="EMBL" id="RUL56972.1"/>
    </source>
</evidence>
<feature type="region of interest" description="Disordered" evidence="1">
    <location>
        <begin position="59"/>
        <end position="93"/>
    </location>
</feature>
<dbReference type="EMBL" id="RYYR01000001">
    <property type="protein sequence ID" value="RUL56972.1"/>
    <property type="molecule type" value="Genomic_DNA"/>
</dbReference>
<sequence length="167" mass="18500">MKKSSVRAFGIACFLIGALLAIGNQFNLPFVSSSENKDGQYKEKVLELEQQLEKANKQLAQFDQAKSTPEPPQNEAPQKEVASEQVEKPKETKKEEIVTGTLYIYSGLTTADVAQKIKELGVINNSVEMELFLAQPEYAKSIQIGQFELNSSMSIEEIANIVTGKKE</sequence>
<proteinExistence type="predicted"/>
<dbReference type="Proteomes" id="UP000287910">
    <property type="component" value="Unassembled WGS sequence"/>
</dbReference>
<evidence type="ECO:0008006" key="4">
    <source>
        <dbReference type="Google" id="ProtNLM"/>
    </source>
</evidence>
<evidence type="ECO:0000313" key="3">
    <source>
        <dbReference type="Proteomes" id="UP000287910"/>
    </source>
</evidence>
<evidence type="ECO:0000256" key="1">
    <source>
        <dbReference type="SAM" id="MobiDB-lite"/>
    </source>
</evidence>
<feature type="compositionally biased region" description="Basic and acidic residues" evidence="1">
    <location>
        <begin position="77"/>
        <end position="93"/>
    </location>
</feature>